<comment type="cofactor">
    <cofactor evidence="7">
        <name>Zn(2+)</name>
        <dbReference type="ChEBI" id="CHEBI:29105"/>
    </cofactor>
    <text evidence="7">Binds 2 Zn(2+) ions per subunit.</text>
</comment>
<dbReference type="CDD" id="cd01317">
    <property type="entry name" value="DHOase_IIa"/>
    <property type="match status" value="1"/>
</dbReference>
<evidence type="ECO:0000259" key="9">
    <source>
        <dbReference type="Pfam" id="PF12890"/>
    </source>
</evidence>
<dbReference type="InterPro" id="IPR004722">
    <property type="entry name" value="DHOase"/>
</dbReference>
<comment type="pathway">
    <text evidence="7">Pyrimidine metabolism; UMP biosynthesis via de novo pathway; (S)-dihydroorotate from bicarbonate: step 3/3.</text>
</comment>
<feature type="domain" description="Amidohydrolase 3" evidence="8">
    <location>
        <begin position="348"/>
        <end position="429"/>
    </location>
</feature>
<dbReference type="Pfam" id="PF12890">
    <property type="entry name" value="DHOase"/>
    <property type="match status" value="1"/>
</dbReference>
<dbReference type="GO" id="GO:0005737">
    <property type="term" value="C:cytoplasm"/>
    <property type="evidence" value="ECO:0007669"/>
    <property type="project" value="TreeGrafter"/>
</dbReference>
<dbReference type="SUPFAM" id="SSF51556">
    <property type="entry name" value="Metallo-dependent hydrolases"/>
    <property type="match status" value="1"/>
</dbReference>
<feature type="binding site" evidence="7">
    <location>
        <position position="318"/>
    </location>
    <ligand>
        <name>substrate</name>
    </ligand>
</feature>
<dbReference type="AlphaFoldDB" id="S7UXY0"/>
<dbReference type="STRING" id="897.B2D07_11065"/>
<evidence type="ECO:0000256" key="5">
    <source>
        <dbReference type="ARBA" id="ARBA00022833"/>
    </source>
</evidence>
<dbReference type="OrthoDB" id="9803027at2"/>
<dbReference type="UniPathway" id="UPA00070">
    <property type="reaction ID" value="UER00117"/>
</dbReference>
<dbReference type="PANTHER" id="PTHR43668:SF2">
    <property type="entry name" value="ALLANTOINASE"/>
    <property type="match status" value="1"/>
</dbReference>
<evidence type="ECO:0000313" key="11">
    <source>
        <dbReference type="Proteomes" id="UP000014977"/>
    </source>
</evidence>
<feature type="domain" description="Dihydroorotase catalytic" evidence="9">
    <location>
        <begin position="59"/>
        <end position="245"/>
    </location>
</feature>
<dbReference type="InterPro" id="IPR002195">
    <property type="entry name" value="Dihydroorotase_CS"/>
</dbReference>
<feature type="binding site" evidence="7">
    <location>
        <position position="188"/>
    </location>
    <ligand>
        <name>Zn(2+)</name>
        <dbReference type="ChEBI" id="CHEBI:29105"/>
        <label>2</label>
    </ligand>
</feature>
<dbReference type="PROSITE" id="PS00483">
    <property type="entry name" value="DIHYDROOROTASE_2"/>
    <property type="match status" value="1"/>
</dbReference>
<dbReference type="InterPro" id="IPR050138">
    <property type="entry name" value="DHOase/Allantoinase_Hydrolase"/>
</dbReference>
<comment type="similarity">
    <text evidence="2 7">Belongs to the metallo-dependent hydrolases superfamily. DHOase family. Class I DHOase subfamily.</text>
</comment>
<evidence type="ECO:0000256" key="7">
    <source>
        <dbReference type="HAMAP-Rule" id="MF_00220"/>
    </source>
</evidence>
<feature type="binding site" evidence="7">
    <location>
        <position position="161"/>
    </location>
    <ligand>
        <name>Zn(2+)</name>
        <dbReference type="ChEBI" id="CHEBI:29105"/>
        <label>1</label>
    </ligand>
</feature>
<dbReference type="InterPro" id="IPR024403">
    <property type="entry name" value="DHOase_cat"/>
</dbReference>
<dbReference type="GO" id="GO:0006145">
    <property type="term" value="P:purine nucleobase catabolic process"/>
    <property type="evidence" value="ECO:0007669"/>
    <property type="project" value="TreeGrafter"/>
</dbReference>
<evidence type="ECO:0000256" key="6">
    <source>
        <dbReference type="ARBA" id="ARBA00022975"/>
    </source>
</evidence>
<dbReference type="Pfam" id="PF07969">
    <property type="entry name" value="Amidohydro_3"/>
    <property type="match status" value="1"/>
</dbReference>
<feature type="binding site" evidence="7">
    <location>
        <position position="69"/>
    </location>
    <ligand>
        <name>Zn(2+)</name>
        <dbReference type="ChEBI" id="CHEBI:29105"/>
        <label>1</label>
    </ligand>
</feature>
<proteinExistence type="inferred from homology"/>
<organism evidence="10 11">
    <name type="scientific">Desulfococcus multivorans DSM 2059</name>
    <dbReference type="NCBI Taxonomy" id="1121405"/>
    <lineage>
        <taxon>Bacteria</taxon>
        <taxon>Pseudomonadati</taxon>
        <taxon>Thermodesulfobacteriota</taxon>
        <taxon>Desulfobacteria</taxon>
        <taxon>Desulfobacterales</taxon>
        <taxon>Desulfococcaceae</taxon>
        <taxon>Desulfococcus</taxon>
    </lineage>
</organism>
<sequence length="431" mass="45770">MRIRIRGGRVIDPGRLDGIFDILVDQGKIVDILPEQSSSPEPGGLPGNGSERIIDAAGLIIVPGLIDLHVHFRDPGQEHKETLETGMAAAARGGFTAVCTMPNTQPPADSSETVGYIVNKAREKGGVKIFPVGAITRGLEGEGLCDFAGLKAAGAVAVSDDGMPVMNSRVMRQAMERAMALDLPVFSHSEDLNLAAGGAMNEGETSRIMGMKGIPAAAETIGVMRDIALAELTGARLHIAHVSTEGAVRAVREAKERGISVTAETAPHYLTLTEKDVLKYGTHAKMNPPLRTAQDREAVRLGLADGTIDAVATDHAPHSRDEKDRDFAAAPNGVIGLETSLPVSLGLVWDQVLSLSQLIERMSVNPARILGIDNRLTKGNPADLTLIDLHAAFRIDAAKFRSKARNTPFDGWAVKGRAVLTMVGGEVVFEE</sequence>
<keyword evidence="4 7" id="KW-0378">Hydrolase</keyword>
<dbReference type="RefSeq" id="WP_020877517.1">
    <property type="nucleotide sequence ID" value="NZ_ATHJ01000092.1"/>
</dbReference>
<dbReference type="InterPro" id="IPR032466">
    <property type="entry name" value="Metal_Hydrolase"/>
</dbReference>
<dbReference type="PROSITE" id="PS00482">
    <property type="entry name" value="DIHYDROOROTASE_1"/>
    <property type="match status" value="1"/>
</dbReference>
<name>S7UXY0_DESML</name>
<dbReference type="InterPro" id="IPR013108">
    <property type="entry name" value="Amidohydro_3"/>
</dbReference>
<dbReference type="PANTHER" id="PTHR43668">
    <property type="entry name" value="ALLANTOINASE"/>
    <property type="match status" value="1"/>
</dbReference>
<feature type="binding site" evidence="7">
    <location>
        <position position="71"/>
    </location>
    <ligand>
        <name>Zn(2+)</name>
        <dbReference type="ChEBI" id="CHEBI:29105"/>
        <label>1</label>
    </ligand>
</feature>
<dbReference type="NCBIfam" id="TIGR00857">
    <property type="entry name" value="pyrC_multi"/>
    <property type="match status" value="1"/>
</dbReference>
<keyword evidence="3 7" id="KW-0479">Metal-binding</keyword>
<keyword evidence="11" id="KW-1185">Reference proteome</keyword>
<feature type="binding site" evidence="7">
    <location>
        <position position="241"/>
    </location>
    <ligand>
        <name>Zn(2+)</name>
        <dbReference type="ChEBI" id="CHEBI:29105"/>
        <label>2</label>
    </ligand>
</feature>
<feature type="binding site" evidence="7">
    <location>
        <begin position="71"/>
        <end position="73"/>
    </location>
    <ligand>
        <name>substrate</name>
    </ligand>
</feature>
<feature type="active site" evidence="7">
    <location>
        <position position="314"/>
    </location>
</feature>
<dbReference type="GO" id="GO:0004038">
    <property type="term" value="F:allantoinase activity"/>
    <property type="evidence" value="ECO:0007669"/>
    <property type="project" value="TreeGrafter"/>
</dbReference>
<evidence type="ECO:0000256" key="3">
    <source>
        <dbReference type="ARBA" id="ARBA00022723"/>
    </source>
</evidence>
<dbReference type="MEROPS" id="M38.972"/>
<feature type="binding site" evidence="7">
    <location>
        <position position="103"/>
    </location>
    <ligand>
        <name>substrate</name>
    </ligand>
</feature>
<comment type="catalytic activity">
    <reaction evidence="7">
        <text>(S)-dihydroorotate + H2O = N-carbamoyl-L-aspartate + H(+)</text>
        <dbReference type="Rhea" id="RHEA:24296"/>
        <dbReference type="ChEBI" id="CHEBI:15377"/>
        <dbReference type="ChEBI" id="CHEBI:15378"/>
        <dbReference type="ChEBI" id="CHEBI:30864"/>
        <dbReference type="ChEBI" id="CHEBI:32814"/>
        <dbReference type="EC" id="3.5.2.3"/>
    </reaction>
</comment>
<comment type="caution">
    <text evidence="7">Lacks conserved residue(s) required for the propagation of feature annotation.</text>
</comment>
<dbReference type="EMBL" id="ATHJ01000092">
    <property type="protein sequence ID" value="EPR39104.1"/>
    <property type="molecule type" value="Genomic_DNA"/>
</dbReference>
<dbReference type="InterPro" id="IPR011059">
    <property type="entry name" value="Metal-dep_hydrolase_composite"/>
</dbReference>
<evidence type="ECO:0000256" key="1">
    <source>
        <dbReference type="ARBA" id="ARBA00002368"/>
    </source>
</evidence>
<dbReference type="EC" id="3.5.2.3" evidence="7"/>
<feature type="binding site" evidence="7">
    <location>
        <position position="287"/>
    </location>
    <ligand>
        <name>substrate</name>
    </ligand>
</feature>
<dbReference type="GO" id="GO:0044205">
    <property type="term" value="P:'de novo' UMP biosynthetic process"/>
    <property type="evidence" value="ECO:0007669"/>
    <property type="project" value="UniProtKB-UniRule"/>
</dbReference>
<dbReference type="Gene3D" id="2.30.40.10">
    <property type="entry name" value="Urease, subunit C, domain 1"/>
    <property type="match status" value="1"/>
</dbReference>
<dbReference type="GO" id="GO:0008270">
    <property type="term" value="F:zinc ion binding"/>
    <property type="evidence" value="ECO:0007669"/>
    <property type="project" value="UniProtKB-UniRule"/>
</dbReference>
<dbReference type="Proteomes" id="UP000014977">
    <property type="component" value="Unassembled WGS sequence"/>
</dbReference>
<feature type="binding site" evidence="7">
    <location>
        <position position="161"/>
    </location>
    <ligand>
        <name>Zn(2+)</name>
        <dbReference type="ChEBI" id="CHEBI:29105"/>
        <label>2</label>
    </ligand>
</feature>
<keyword evidence="6 7" id="KW-0665">Pyrimidine biosynthesis</keyword>
<dbReference type="PATRIC" id="fig|1121405.3.peg.2432"/>
<keyword evidence="5 7" id="KW-0862">Zinc</keyword>
<accession>S7UXY0</accession>
<comment type="function">
    <text evidence="1 7">Catalyzes the reversible cyclization of carbamoyl aspartate to dihydroorotate.</text>
</comment>
<protein>
    <recommendedName>
        <fullName evidence="7">Dihydroorotase</fullName>
        <shortName evidence="7">DHOase</shortName>
        <ecNumber evidence="7">3.5.2.3</ecNumber>
    </recommendedName>
</protein>
<evidence type="ECO:0000256" key="4">
    <source>
        <dbReference type="ARBA" id="ARBA00022801"/>
    </source>
</evidence>
<evidence type="ECO:0000259" key="8">
    <source>
        <dbReference type="Pfam" id="PF07969"/>
    </source>
</evidence>
<evidence type="ECO:0000313" key="10">
    <source>
        <dbReference type="EMBL" id="EPR39104.1"/>
    </source>
</evidence>
<dbReference type="GO" id="GO:0004151">
    <property type="term" value="F:dihydroorotase activity"/>
    <property type="evidence" value="ECO:0007669"/>
    <property type="project" value="UniProtKB-UniRule"/>
</dbReference>
<comment type="caution">
    <text evidence="10">The sequence shown here is derived from an EMBL/GenBank/DDBJ whole genome shotgun (WGS) entry which is preliminary data.</text>
</comment>
<dbReference type="HAMAP" id="MF_00220_B">
    <property type="entry name" value="PyrC_classI_B"/>
    <property type="match status" value="1"/>
</dbReference>
<dbReference type="SUPFAM" id="SSF51338">
    <property type="entry name" value="Composite domain of metallo-dependent hydrolases"/>
    <property type="match status" value="1"/>
</dbReference>
<reference evidence="10 11" key="1">
    <citation type="journal article" date="2013" name="Genome Announc.">
        <title>Draft genome sequences for three mercury-methylating, sulfate-reducing bacteria.</title>
        <authorList>
            <person name="Brown S.D."/>
            <person name="Hurt R.A.Jr."/>
            <person name="Gilmour C.C."/>
            <person name="Elias D.A."/>
        </authorList>
    </citation>
    <scope>NUCLEOTIDE SEQUENCE [LARGE SCALE GENOMIC DNA]</scope>
    <source>
        <strain evidence="10 11">DSM 2059</strain>
    </source>
</reference>
<feature type="binding site" evidence="7">
    <location>
        <position position="314"/>
    </location>
    <ligand>
        <name>Zn(2+)</name>
        <dbReference type="ChEBI" id="CHEBI:29105"/>
        <label>1</label>
    </ligand>
</feature>
<dbReference type="eggNOG" id="COG0044">
    <property type="taxonomic scope" value="Bacteria"/>
</dbReference>
<dbReference type="Gene3D" id="3.20.20.140">
    <property type="entry name" value="Metal-dependent hydrolases"/>
    <property type="match status" value="1"/>
</dbReference>
<gene>
    <name evidence="7" type="primary">pyrC</name>
    <name evidence="10" type="ORF">dsmv_2760</name>
</gene>
<evidence type="ECO:0000256" key="2">
    <source>
        <dbReference type="ARBA" id="ARBA00010286"/>
    </source>
</evidence>